<dbReference type="EnsemblBacteria" id="CAD77844">
    <property type="protein sequence ID" value="CAD77844"/>
    <property type="gene ID" value="RB12895"/>
</dbReference>
<gene>
    <name evidence="1" type="ordered locus">RB12895</name>
</gene>
<proteinExistence type="predicted"/>
<dbReference type="Proteomes" id="UP000001025">
    <property type="component" value="Chromosome"/>
</dbReference>
<dbReference type="EMBL" id="BX294155">
    <property type="protein sequence ID" value="CAD77844.1"/>
    <property type="molecule type" value="Genomic_DNA"/>
</dbReference>
<dbReference type="STRING" id="243090.RB12895"/>
<name>Q7UHX3_RHOBA</name>
<dbReference type="HOGENOM" id="CLU_1711826_0_0_0"/>
<keyword evidence="2" id="KW-1185">Reference proteome</keyword>
<evidence type="ECO:0000313" key="1">
    <source>
        <dbReference type="EMBL" id="CAD77844.1"/>
    </source>
</evidence>
<dbReference type="OrthoDB" id="302831at2"/>
<evidence type="ECO:0000313" key="2">
    <source>
        <dbReference type="Proteomes" id="UP000001025"/>
    </source>
</evidence>
<dbReference type="InParanoid" id="Q7UHX3"/>
<dbReference type="AlphaFoldDB" id="Q7UHX3"/>
<reference evidence="1 2" key="1">
    <citation type="journal article" date="2003" name="Proc. Natl. Acad. Sci. U.S.A.">
        <title>Complete genome sequence of the marine planctomycete Pirellula sp. strain 1.</title>
        <authorList>
            <person name="Gloeckner F.O."/>
            <person name="Kube M."/>
            <person name="Bauer M."/>
            <person name="Teeling H."/>
            <person name="Lombardot T."/>
            <person name="Ludwig W."/>
            <person name="Gade D."/>
            <person name="Beck A."/>
            <person name="Borzym K."/>
            <person name="Heitmann K."/>
            <person name="Rabus R."/>
            <person name="Schlesner H."/>
            <person name="Amann R."/>
            <person name="Reinhardt R."/>
        </authorList>
    </citation>
    <scope>NUCLEOTIDE SEQUENCE [LARGE SCALE GENOMIC DNA]</scope>
    <source>
        <strain evidence="2">DSM 10527 / NCIMB 13988 / SH1</strain>
    </source>
</reference>
<sequence>MLYMAFMPMLWKKARRVVCHRKGFADRHATIARWNLAYVLRFIDQQLPICNVDFAISCRPCCTWRSCRCFGTKRGVICVPSQEGRSPACNHCQVEPGLRAQVRRSAIAKLQCRFCNPSCRPCCTWRLCRCFGRKRGVIDMPSQEHRSTACNHC</sequence>
<organism evidence="1 2">
    <name type="scientific">Rhodopirellula baltica (strain DSM 10527 / NCIMB 13988 / SH1)</name>
    <dbReference type="NCBI Taxonomy" id="243090"/>
    <lineage>
        <taxon>Bacteria</taxon>
        <taxon>Pseudomonadati</taxon>
        <taxon>Planctomycetota</taxon>
        <taxon>Planctomycetia</taxon>
        <taxon>Pirellulales</taxon>
        <taxon>Pirellulaceae</taxon>
        <taxon>Rhodopirellula</taxon>
    </lineage>
</organism>
<protein>
    <submittedName>
        <fullName evidence="1">Uncharacterized protein</fullName>
    </submittedName>
</protein>
<dbReference type="KEGG" id="rba:RB12895"/>
<accession>Q7UHX3</accession>